<dbReference type="InterPro" id="IPR043129">
    <property type="entry name" value="ATPase_NBD"/>
</dbReference>
<accession>A0A8F2W5K0</accession>
<dbReference type="Gene3D" id="3.30.420.40">
    <property type="match status" value="2"/>
</dbReference>
<protein>
    <recommendedName>
        <fullName evidence="1">N(6)-L-threonylcarbamoyladenine synthase</fullName>
        <ecNumber evidence="1">2.3.1.234</ecNumber>
    </recommendedName>
</protein>
<dbReference type="PANTHER" id="PTHR11735">
    <property type="entry name" value="TRNA N6-ADENOSINE THREONYLCARBAMOYLTRANSFERASE"/>
    <property type="match status" value="1"/>
</dbReference>
<dbReference type="GO" id="GO:0005739">
    <property type="term" value="C:mitochondrion"/>
    <property type="evidence" value="ECO:0007669"/>
    <property type="project" value="TreeGrafter"/>
</dbReference>
<reference evidence="8" key="1">
    <citation type="submission" date="2021-06" db="EMBL/GenBank/DDBJ databases">
        <title>Candida auris outbreak in lebanese hospital.</title>
        <authorList>
            <person name="Finianos M."/>
        </authorList>
    </citation>
    <scope>NUCLEOTIDE SEQUENCE</scope>
    <source>
        <strain evidence="8">CA7LBN</strain>
    </source>
</reference>
<dbReference type="NCBIfam" id="TIGR00329">
    <property type="entry name" value="gcp_kae1"/>
    <property type="match status" value="1"/>
</dbReference>
<keyword evidence="2" id="KW-0808">Transferase</keyword>
<proteinExistence type="predicted"/>
<dbReference type="EC" id="2.3.1.234" evidence="1"/>
<name>A0A8F2W5K0_CANAR</name>
<dbReference type="Proteomes" id="UP000825438">
    <property type="component" value="Chromosome VI"/>
</dbReference>
<feature type="domain" description="Gcp-like" evidence="7">
    <location>
        <begin position="57"/>
        <end position="364"/>
    </location>
</feature>
<dbReference type="InterPro" id="IPR000905">
    <property type="entry name" value="Gcp-like_dom"/>
</dbReference>
<dbReference type="InterPro" id="IPR017860">
    <property type="entry name" value="Peptidase_M22_CS"/>
</dbReference>
<dbReference type="PROSITE" id="PS01016">
    <property type="entry name" value="GLYCOPROTEASE"/>
    <property type="match status" value="1"/>
</dbReference>
<dbReference type="SUPFAM" id="SSF53067">
    <property type="entry name" value="Actin-like ATPase domain"/>
    <property type="match status" value="2"/>
</dbReference>
<evidence type="ECO:0000256" key="6">
    <source>
        <dbReference type="ARBA" id="ARBA00048117"/>
    </source>
</evidence>
<evidence type="ECO:0000256" key="4">
    <source>
        <dbReference type="ARBA" id="ARBA00022723"/>
    </source>
</evidence>
<keyword evidence="5" id="KW-0012">Acyltransferase</keyword>
<dbReference type="GO" id="GO:0061711">
    <property type="term" value="F:tRNA N(6)-L-threonylcarbamoyladenine synthase activity"/>
    <property type="evidence" value="ECO:0007669"/>
    <property type="project" value="UniProtKB-EC"/>
</dbReference>
<evidence type="ECO:0000259" key="7">
    <source>
        <dbReference type="Pfam" id="PF00814"/>
    </source>
</evidence>
<keyword evidence="3" id="KW-0819">tRNA processing</keyword>
<dbReference type="AlphaFoldDB" id="A0A8F2W5K0"/>
<dbReference type="GO" id="GO:0046872">
    <property type="term" value="F:metal ion binding"/>
    <property type="evidence" value="ECO:0007669"/>
    <property type="project" value="UniProtKB-KW"/>
</dbReference>
<dbReference type="EMBL" id="CP076754">
    <property type="protein sequence ID" value="QWW25626.1"/>
    <property type="molecule type" value="Genomic_DNA"/>
</dbReference>
<sequence>MLPSRRFLNIRLAARSYRALALESSCDDSCVALLEKQHPSSQPVVIDEMKRTLRSVEAGGVIPTAAHEFHSKVMPDLVRDFCRKHKIDAQNKPDLLCVTRGPGMVGSLSSALQFAKGLSLAWDVPFIGTHHMLGHILASHLPSIHNPQQAPPQYPFLSLLCSGGHTMLVLSKSFTDHRIIINTMDIACGDAIDKAARELGMRGNMIGPELEKYVASIPSSTLEQFQTIRTLDRNNHFNFKLKPPLRKAKHQKVPDTITFTFAFLLSSIKDHMARHDIDEHTKQFLAYKIQDSVFEHLIDRVNLAFQKHLADGEFAGVEDFVCSGGVAANQELRRRLFTELKPGSRLNFHFPDLKICTDNASMIGVAGMGIFEQLRLKRLGKR</sequence>
<evidence type="ECO:0000256" key="3">
    <source>
        <dbReference type="ARBA" id="ARBA00022694"/>
    </source>
</evidence>
<comment type="catalytic activity">
    <reaction evidence="6">
        <text>L-threonylcarbamoyladenylate + adenosine(37) in tRNA = N(6)-L-threonylcarbamoyladenosine(37) in tRNA + AMP + H(+)</text>
        <dbReference type="Rhea" id="RHEA:37059"/>
        <dbReference type="Rhea" id="RHEA-COMP:10162"/>
        <dbReference type="Rhea" id="RHEA-COMP:10163"/>
        <dbReference type="ChEBI" id="CHEBI:15378"/>
        <dbReference type="ChEBI" id="CHEBI:73682"/>
        <dbReference type="ChEBI" id="CHEBI:74411"/>
        <dbReference type="ChEBI" id="CHEBI:74418"/>
        <dbReference type="ChEBI" id="CHEBI:456215"/>
        <dbReference type="EC" id="2.3.1.234"/>
    </reaction>
</comment>
<organism evidence="8">
    <name type="scientific">Candidozyma auris</name>
    <name type="common">Yeast</name>
    <name type="synonym">Candida auris</name>
    <dbReference type="NCBI Taxonomy" id="498019"/>
    <lineage>
        <taxon>Eukaryota</taxon>
        <taxon>Fungi</taxon>
        <taxon>Dikarya</taxon>
        <taxon>Ascomycota</taxon>
        <taxon>Saccharomycotina</taxon>
        <taxon>Pichiomycetes</taxon>
        <taxon>Metschnikowiaceae</taxon>
        <taxon>Candidozyma</taxon>
    </lineage>
</organism>
<dbReference type="PANTHER" id="PTHR11735:SF6">
    <property type="entry name" value="TRNA N6-ADENOSINE THREONYLCARBAMOYLTRANSFERASE, MITOCHONDRIAL"/>
    <property type="match status" value="1"/>
</dbReference>
<dbReference type="InterPro" id="IPR017861">
    <property type="entry name" value="KAE1/TsaD"/>
</dbReference>
<dbReference type="Pfam" id="PF00814">
    <property type="entry name" value="TsaD"/>
    <property type="match status" value="1"/>
</dbReference>
<evidence type="ECO:0000256" key="5">
    <source>
        <dbReference type="ARBA" id="ARBA00023315"/>
    </source>
</evidence>
<evidence type="ECO:0000256" key="2">
    <source>
        <dbReference type="ARBA" id="ARBA00022679"/>
    </source>
</evidence>
<dbReference type="GO" id="GO:0072670">
    <property type="term" value="P:mitochondrial tRNA threonylcarbamoyladenosine modification"/>
    <property type="evidence" value="ECO:0007669"/>
    <property type="project" value="TreeGrafter"/>
</dbReference>
<evidence type="ECO:0000256" key="1">
    <source>
        <dbReference type="ARBA" id="ARBA00012156"/>
    </source>
</evidence>
<gene>
    <name evidence="8" type="ORF">CA7LBN_004513</name>
</gene>
<keyword evidence="4" id="KW-0479">Metal-binding</keyword>
<dbReference type="PRINTS" id="PR00789">
    <property type="entry name" value="OSIALOPTASE"/>
</dbReference>
<evidence type="ECO:0000313" key="8">
    <source>
        <dbReference type="EMBL" id="QWW25626.1"/>
    </source>
</evidence>